<sequence length="358" mass="41352">MRVSDNNPNGEKKSDIVKFTKKRKDAIVLPGTNTILYQPNRVTKGNFKRFSLLQMKFFVSLIKSLQGAINEEMRGNNALQMKLFDEPNSDMVKIGIHLSEIARHDQYTDLLDAIRGLMDVNIEMESGDKKRIIFTKLITKVDLPKKVGGKSVVFIDMYKETAKQLISFEHNMLGKPVQFTKYFFETAMKAKSKYGAKMYMILSSWKVKGGFRITMDELRAQLGLEENEYANYSDFKRYVLKPIQKDLEKKADCWFNCARKDFEVKEGRKVVALNFKIIVPELEEDNQEKISRINYLLKTHAGFKDTDLKLIPSLYDKTINKEEFLARVVELISYCNDGENNVGNTVAYICKSLENEFS</sequence>
<dbReference type="SUPFAM" id="SSF46785">
    <property type="entry name" value="Winged helix' DNA-binding domain"/>
    <property type="match status" value="1"/>
</dbReference>
<reference evidence="3 4" key="1">
    <citation type="submission" date="2019-09" db="EMBL/GenBank/DDBJ databases">
        <title>Complete genome sequence of Arachidicoccus sp. B3-10 isolated from apple orchard soil.</title>
        <authorList>
            <person name="Kim H.S."/>
            <person name="Han K.-I."/>
            <person name="Suh M.K."/>
            <person name="Lee K.C."/>
            <person name="Eom M.K."/>
            <person name="Kim J.-S."/>
            <person name="Kang S.W."/>
            <person name="Sin Y."/>
            <person name="Lee J.-S."/>
        </authorList>
    </citation>
    <scope>NUCLEOTIDE SEQUENCE [LARGE SCALE GENOMIC DNA]</scope>
    <source>
        <strain evidence="3 4">B3-10</strain>
        <plasmid evidence="4">pb3-10</plasmid>
    </source>
</reference>
<evidence type="ECO:0000256" key="1">
    <source>
        <dbReference type="ARBA" id="ARBA00038283"/>
    </source>
</evidence>
<dbReference type="InterPro" id="IPR036390">
    <property type="entry name" value="WH_DNA-bd_sf"/>
</dbReference>
<name>A0A5P2G5H3_9BACT</name>
<accession>A0A5P2G5H3</accession>
<dbReference type="EMBL" id="CP044017">
    <property type="protein sequence ID" value="QES91056.1"/>
    <property type="molecule type" value="Genomic_DNA"/>
</dbReference>
<evidence type="ECO:0000259" key="2">
    <source>
        <dbReference type="Pfam" id="PF01051"/>
    </source>
</evidence>
<dbReference type="OrthoDB" id="670441at2"/>
<keyword evidence="4" id="KW-1185">Reference proteome</keyword>
<dbReference type="RefSeq" id="WP_131332049.1">
    <property type="nucleotide sequence ID" value="NZ_CP044017.1"/>
</dbReference>
<dbReference type="Gene3D" id="1.10.10.10">
    <property type="entry name" value="Winged helix-like DNA-binding domain superfamily/Winged helix DNA-binding domain"/>
    <property type="match status" value="1"/>
</dbReference>
<dbReference type="Proteomes" id="UP000292424">
    <property type="component" value="Plasmid pB3-10"/>
</dbReference>
<evidence type="ECO:0000313" key="4">
    <source>
        <dbReference type="Proteomes" id="UP000292424"/>
    </source>
</evidence>
<dbReference type="InterPro" id="IPR036388">
    <property type="entry name" value="WH-like_DNA-bd_sf"/>
</dbReference>
<dbReference type="Pfam" id="PF01051">
    <property type="entry name" value="Rep3_N"/>
    <property type="match status" value="1"/>
</dbReference>
<evidence type="ECO:0000313" key="3">
    <source>
        <dbReference type="EMBL" id="QES91056.1"/>
    </source>
</evidence>
<protein>
    <submittedName>
        <fullName evidence="3">Replication initiation protein</fullName>
    </submittedName>
</protein>
<dbReference type="KEGG" id="arac:E0W69_020290"/>
<feature type="domain" description="Initiator Rep protein WH1" evidence="2">
    <location>
        <begin position="36"/>
        <end position="203"/>
    </location>
</feature>
<dbReference type="GO" id="GO:0006270">
    <property type="term" value="P:DNA replication initiation"/>
    <property type="evidence" value="ECO:0007669"/>
    <property type="project" value="InterPro"/>
</dbReference>
<proteinExistence type="inferred from homology"/>
<geneLocation type="plasmid" evidence="4">
    <name>pb3-10</name>
</geneLocation>
<keyword evidence="3" id="KW-0614">Plasmid</keyword>
<dbReference type="InterPro" id="IPR000525">
    <property type="entry name" value="Initiator_Rep_WH1"/>
</dbReference>
<gene>
    <name evidence="3" type="ORF">E0W69_020290</name>
</gene>
<comment type="similarity">
    <text evidence="1">Belongs to the initiator RepB protein family.</text>
</comment>
<dbReference type="AlphaFoldDB" id="A0A5P2G5H3"/>
<organism evidence="3 4">
    <name type="scientific">Rhizosphaericola mali</name>
    <dbReference type="NCBI Taxonomy" id="2545455"/>
    <lineage>
        <taxon>Bacteria</taxon>
        <taxon>Pseudomonadati</taxon>
        <taxon>Bacteroidota</taxon>
        <taxon>Chitinophagia</taxon>
        <taxon>Chitinophagales</taxon>
        <taxon>Chitinophagaceae</taxon>
        <taxon>Rhizosphaericola</taxon>
    </lineage>
</organism>
<dbReference type="GO" id="GO:0003887">
    <property type="term" value="F:DNA-directed DNA polymerase activity"/>
    <property type="evidence" value="ECO:0007669"/>
    <property type="project" value="InterPro"/>
</dbReference>
<dbReference type="Pfam" id="PF21205">
    <property type="entry name" value="Rep3_C"/>
    <property type="match status" value="1"/>
</dbReference>